<feature type="region of interest" description="Disordered" evidence="1">
    <location>
        <begin position="80"/>
        <end position="103"/>
    </location>
</feature>
<evidence type="ECO:0000313" key="3">
    <source>
        <dbReference type="Proteomes" id="UP001163046"/>
    </source>
</evidence>
<protein>
    <submittedName>
        <fullName evidence="2">Uncharacterized protein</fullName>
    </submittedName>
</protein>
<proteinExistence type="predicted"/>
<name>A0A9W9ZBR9_9CNID</name>
<organism evidence="2 3">
    <name type="scientific">Desmophyllum pertusum</name>
    <dbReference type="NCBI Taxonomy" id="174260"/>
    <lineage>
        <taxon>Eukaryota</taxon>
        <taxon>Metazoa</taxon>
        <taxon>Cnidaria</taxon>
        <taxon>Anthozoa</taxon>
        <taxon>Hexacorallia</taxon>
        <taxon>Scleractinia</taxon>
        <taxon>Caryophylliina</taxon>
        <taxon>Caryophylliidae</taxon>
        <taxon>Desmophyllum</taxon>
    </lineage>
</organism>
<reference evidence="2" key="1">
    <citation type="submission" date="2023-01" db="EMBL/GenBank/DDBJ databases">
        <title>Genome assembly of the deep-sea coral Lophelia pertusa.</title>
        <authorList>
            <person name="Herrera S."/>
            <person name="Cordes E."/>
        </authorList>
    </citation>
    <scope>NUCLEOTIDE SEQUENCE</scope>
    <source>
        <strain evidence="2">USNM1676648</strain>
        <tissue evidence="2">Polyp</tissue>
    </source>
</reference>
<accession>A0A9W9ZBR9</accession>
<dbReference type="EMBL" id="MU826362">
    <property type="protein sequence ID" value="KAJ7378873.1"/>
    <property type="molecule type" value="Genomic_DNA"/>
</dbReference>
<dbReference type="AlphaFoldDB" id="A0A9W9ZBR9"/>
<comment type="caution">
    <text evidence="2">The sequence shown here is derived from an EMBL/GenBank/DDBJ whole genome shotgun (WGS) entry which is preliminary data.</text>
</comment>
<sequence length="135" mass="15550">MFRTFEIFQNRLGILELLLVPLALENVRSRMARLTAASTEEVFSAANCFLKLSKWASIKEEISLETEAMESATAFETAEWKSPGIAEQREEEQHGQHGIENNEQFHKQDNDICTIYHVPENQFYTAMLTIRINVI</sequence>
<gene>
    <name evidence="2" type="ORF">OS493_020478</name>
</gene>
<evidence type="ECO:0000256" key="1">
    <source>
        <dbReference type="SAM" id="MobiDB-lite"/>
    </source>
</evidence>
<dbReference type="Proteomes" id="UP001163046">
    <property type="component" value="Unassembled WGS sequence"/>
</dbReference>
<feature type="compositionally biased region" description="Basic and acidic residues" evidence="1">
    <location>
        <begin position="87"/>
        <end position="97"/>
    </location>
</feature>
<evidence type="ECO:0000313" key="2">
    <source>
        <dbReference type="EMBL" id="KAJ7378873.1"/>
    </source>
</evidence>
<keyword evidence="3" id="KW-1185">Reference proteome</keyword>